<dbReference type="Proteomes" id="UP000033140">
    <property type="component" value="Unassembled WGS sequence"/>
</dbReference>
<dbReference type="GO" id="GO:0005524">
    <property type="term" value="F:ATP binding"/>
    <property type="evidence" value="ECO:0007669"/>
    <property type="project" value="InterPro"/>
</dbReference>
<dbReference type="SMART" id="SM00382">
    <property type="entry name" value="AAA"/>
    <property type="match status" value="1"/>
</dbReference>
<evidence type="ECO:0000256" key="1">
    <source>
        <dbReference type="ARBA" id="ARBA00004123"/>
    </source>
</evidence>
<dbReference type="PANTHER" id="PTHR10763:SF26">
    <property type="entry name" value="CELL DIVISION CONTROL PROTEIN 6 HOMOLOG"/>
    <property type="match status" value="1"/>
</dbReference>
<feature type="domain" description="Cdc6 C-terminal" evidence="10">
    <location>
        <begin position="382"/>
        <end position="461"/>
    </location>
</feature>
<evidence type="ECO:0000256" key="8">
    <source>
        <dbReference type="SAM" id="MobiDB-lite"/>
    </source>
</evidence>
<dbReference type="OMA" id="WPTDEVY"/>
<keyword evidence="4" id="KW-0235">DNA replication</keyword>
<comment type="subcellular location">
    <subcellularLocation>
        <location evidence="1">Nucleus</location>
    </subcellularLocation>
</comment>
<evidence type="ECO:0000313" key="12">
    <source>
        <dbReference type="Proteomes" id="UP000033140"/>
    </source>
</evidence>
<dbReference type="InterPro" id="IPR050311">
    <property type="entry name" value="ORC1/CDC6"/>
</dbReference>
<keyword evidence="3" id="KW-0132">Cell division</keyword>
<evidence type="ECO:0000259" key="9">
    <source>
        <dbReference type="SMART" id="SM00382"/>
    </source>
</evidence>
<organism evidence="11 12">
    <name type="scientific">Saitoella complicata (strain BCRC 22490 / CBS 7301 / JCM 7358 / NBRC 10748 / NRRL Y-17804)</name>
    <dbReference type="NCBI Taxonomy" id="698492"/>
    <lineage>
        <taxon>Eukaryota</taxon>
        <taxon>Fungi</taxon>
        <taxon>Dikarya</taxon>
        <taxon>Ascomycota</taxon>
        <taxon>Taphrinomycotina</taxon>
        <taxon>Taphrinomycotina incertae sedis</taxon>
        <taxon>Saitoella</taxon>
    </lineage>
</organism>
<dbReference type="Gene3D" id="1.10.10.10">
    <property type="entry name" value="Winged helix-like DNA-binding domain superfamily/Winged helix DNA-binding domain"/>
    <property type="match status" value="1"/>
</dbReference>
<accession>A0A0E9NPN5</accession>
<dbReference type="InterPro" id="IPR003593">
    <property type="entry name" value="AAA+_ATPase"/>
</dbReference>
<feature type="domain" description="AAA+ ATPase" evidence="9">
    <location>
        <begin position="125"/>
        <end position="263"/>
    </location>
</feature>
<dbReference type="GO" id="GO:0051301">
    <property type="term" value="P:cell division"/>
    <property type="evidence" value="ECO:0007669"/>
    <property type="project" value="UniProtKB-UniRule"/>
</dbReference>
<evidence type="ECO:0000313" key="11">
    <source>
        <dbReference type="EMBL" id="GAO51365.1"/>
    </source>
</evidence>
<dbReference type="InterPro" id="IPR027417">
    <property type="entry name" value="P-loop_NTPase"/>
</dbReference>
<sequence length="483" mass="51518">MSSSTLGKRTRQSTVTLTPGSRARSVSVSPSKRVCSPKKENVAPVTPTKNGRITNVFSAGKATVSLAKKPATPTLRTPTTPTVASPYTPIKTLFRRSAAPTALTARDTERDFLKKWIKERVEGGKSGSMYVSGPPGTGKSAVLSSICTEMKKEEEGVKVVELNCMALNRVEEVYTAIANAINPDAASTEDGLRKEFEKQACLVVLDEIDHLAEKEEVLYAIYSLPHHPKSRLLLVGIANALDLTDRVVPRLRAKGVEPELVQFRPYKAEEIKEIILAKLGSLKEESEGAGLGEVMQPAAVTLLAKKVAASTGDLRKALDLCRRAIELVESEAKRAPLLPTQDQQTGVKKVTVAHIARISASAFGTSTAQRLKTLNLQQKAVLCALCVSKSQTVGKLYESYTKLCKRDRMISPLGSSEFRDVVGSLEGCGVVNLGGAGVGGGGGNSPVKKGKGGDEDLRVGLGVPEVEVVVAVGDVGALKRFFD</sequence>
<reference evidence="11 12" key="1">
    <citation type="journal article" date="2011" name="J. Gen. Appl. Microbiol.">
        <title>Draft genome sequencing of the enigmatic yeast Saitoella complicata.</title>
        <authorList>
            <person name="Nishida H."/>
            <person name="Hamamoto M."/>
            <person name="Sugiyama J."/>
        </authorList>
    </citation>
    <scope>NUCLEOTIDE SEQUENCE [LARGE SCALE GENOMIC DNA]</scope>
    <source>
        <strain evidence="11 12">NRRL Y-17804</strain>
    </source>
</reference>
<evidence type="ECO:0000256" key="3">
    <source>
        <dbReference type="ARBA" id="ARBA00022618"/>
    </source>
</evidence>
<comment type="similarity">
    <text evidence="2 7">Belongs to the CDC6/cdc18 family.</text>
</comment>
<evidence type="ECO:0000256" key="5">
    <source>
        <dbReference type="ARBA" id="ARBA00023242"/>
    </source>
</evidence>
<dbReference type="EMBL" id="BACD03000045">
    <property type="protein sequence ID" value="GAO51365.1"/>
    <property type="molecule type" value="Genomic_DNA"/>
</dbReference>
<evidence type="ECO:0000256" key="7">
    <source>
        <dbReference type="PIRNR" id="PIRNR001767"/>
    </source>
</evidence>
<dbReference type="InterPro" id="IPR036390">
    <property type="entry name" value="WH_DNA-bd_sf"/>
</dbReference>
<evidence type="ECO:0000256" key="4">
    <source>
        <dbReference type="ARBA" id="ARBA00022705"/>
    </source>
</evidence>
<name>A0A0E9NPN5_SAICN</name>
<dbReference type="InterPro" id="IPR054425">
    <property type="entry name" value="Cdc6_ORC1-like_ATPase_lid"/>
</dbReference>
<protein>
    <recommendedName>
        <fullName evidence="7">Cell division control protein</fullName>
    </recommendedName>
</protein>
<keyword evidence="5" id="KW-0539">Nucleus</keyword>
<dbReference type="InterPro" id="IPR036388">
    <property type="entry name" value="WH-like_DNA-bd_sf"/>
</dbReference>
<dbReference type="GO" id="GO:0003688">
    <property type="term" value="F:DNA replication origin binding"/>
    <property type="evidence" value="ECO:0007669"/>
    <property type="project" value="TreeGrafter"/>
</dbReference>
<dbReference type="SUPFAM" id="SSF46785">
    <property type="entry name" value="Winged helix' DNA-binding domain"/>
    <property type="match status" value="1"/>
</dbReference>
<dbReference type="Pfam" id="PF22606">
    <property type="entry name" value="Cdc6-ORC-like_ATPase_lid"/>
    <property type="match status" value="1"/>
</dbReference>
<dbReference type="InterPro" id="IPR003959">
    <property type="entry name" value="ATPase_AAA_core"/>
</dbReference>
<gene>
    <name evidence="11" type="ORF">G7K_5467-t1</name>
</gene>
<feature type="region of interest" description="Disordered" evidence="8">
    <location>
        <begin position="1"/>
        <end position="48"/>
    </location>
</feature>
<dbReference type="GO" id="GO:0005634">
    <property type="term" value="C:nucleus"/>
    <property type="evidence" value="ECO:0007669"/>
    <property type="project" value="UniProtKB-SubCell"/>
</dbReference>
<dbReference type="SMART" id="SM01074">
    <property type="entry name" value="Cdc6_C"/>
    <property type="match status" value="1"/>
</dbReference>
<dbReference type="PIRSF" id="PIRSF001767">
    <property type="entry name" value="Cdc6"/>
    <property type="match status" value="1"/>
</dbReference>
<dbReference type="SUPFAM" id="SSF52540">
    <property type="entry name" value="P-loop containing nucleoside triphosphate hydrolases"/>
    <property type="match status" value="1"/>
</dbReference>
<dbReference type="Gene3D" id="3.40.50.300">
    <property type="entry name" value="P-loop containing nucleotide triphosphate hydrolases"/>
    <property type="match status" value="1"/>
</dbReference>
<comment type="caution">
    <text evidence="11">The sequence shown here is derived from an EMBL/GenBank/DDBJ whole genome shotgun (WGS) entry which is preliminary data.</text>
</comment>
<proteinExistence type="inferred from homology"/>
<evidence type="ECO:0000259" key="10">
    <source>
        <dbReference type="SMART" id="SM01074"/>
    </source>
</evidence>
<evidence type="ECO:0000256" key="2">
    <source>
        <dbReference type="ARBA" id="ARBA00006184"/>
    </source>
</evidence>
<dbReference type="Pfam" id="PF09079">
    <property type="entry name" value="WHD_Cdc6"/>
    <property type="match status" value="1"/>
</dbReference>
<evidence type="ECO:0000256" key="6">
    <source>
        <dbReference type="ARBA" id="ARBA00023306"/>
    </source>
</evidence>
<reference evidence="11 12" key="3">
    <citation type="journal article" date="2015" name="Genome Announc.">
        <title>Draft Genome Sequence of the Archiascomycetous Yeast Saitoella complicata.</title>
        <authorList>
            <person name="Yamauchi K."/>
            <person name="Kondo S."/>
            <person name="Hamamoto M."/>
            <person name="Takahashi Y."/>
            <person name="Ogura Y."/>
            <person name="Hayashi T."/>
            <person name="Nishida H."/>
        </authorList>
    </citation>
    <scope>NUCLEOTIDE SEQUENCE [LARGE SCALE GENOMIC DNA]</scope>
    <source>
        <strain evidence="11 12">NRRL Y-17804</strain>
    </source>
</reference>
<reference evidence="11 12" key="2">
    <citation type="journal article" date="2014" name="J. Gen. Appl. Microbiol.">
        <title>The early diverging ascomycetous budding yeast Saitoella complicata has three histone deacetylases belonging to the Clr6, Hos2, and Rpd3 lineages.</title>
        <authorList>
            <person name="Nishida H."/>
            <person name="Matsumoto T."/>
            <person name="Kondo S."/>
            <person name="Hamamoto M."/>
            <person name="Yoshikawa H."/>
        </authorList>
    </citation>
    <scope>NUCLEOTIDE SEQUENCE [LARGE SCALE GENOMIC DNA]</scope>
    <source>
        <strain evidence="11 12">NRRL Y-17804</strain>
    </source>
</reference>
<dbReference type="Gene3D" id="1.10.8.60">
    <property type="match status" value="1"/>
</dbReference>
<dbReference type="GO" id="GO:0016887">
    <property type="term" value="F:ATP hydrolysis activity"/>
    <property type="evidence" value="ECO:0007669"/>
    <property type="project" value="InterPro"/>
</dbReference>
<dbReference type="PANTHER" id="PTHR10763">
    <property type="entry name" value="CELL DIVISION CONTROL PROTEIN 6-RELATED"/>
    <property type="match status" value="1"/>
</dbReference>
<keyword evidence="6" id="KW-0131">Cell cycle</keyword>
<dbReference type="InterPro" id="IPR015163">
    <property type="entry name" value="Cdc6_C"/>
</dbReference>
<dbReference type="STRING" id="698492.A0A0E9NPN5"/>
<dbReference type="CDD" id="cd00009">
    <property type="entry name" value="AAA"/>
    <property type="match status" value="1"/>
</dbReference>
<dbReference type="AlphaFoldDB" id="A0A0E9NPN5"/>
<keyword evidence="12" id="KW-1185">Reference proteome</keyword>
<dbReference type="Pfam" id="PF00004">
    <property type="entry name" value="AAA"/>
    <property type="match status" value="1"/>
</dbReference>
<dbReference type="GO" id="GO:0006270">
    <property type="term" value="P:DNA replication initiation"/>
    <property type="evidence" value="ECO:0007669"/>
    <property type="project" value="UniProtKB-UniRule"/>
</dbReference>
<dbReference type="InterPro" id="IPR016314">
    <property type="entry name" value="Cdc6/18"/>
</dbReference>
<feature type="compositionally biased region" description="Polar residues" evidence="8">
    <location>
        <begin position="1"/>
        <end position="30"/>
    </location>
</feature>
<dbReference type="GO" id="GO:0033314">
    <property type="term" value="P:mitotic DNA replication checkpoint signaling"/>
    <property type="evidence" value="ECO:0007669"/>
    <property type="project" value="TreeGrafter"/>
</dbReference>